<reference evidence="1" key="1">
    <citation type="submission" date="2021-02" db="EMBL/GenBank/DDBJ databases">
        <authorList>
            <consortium name="DOE Joint Genome Institute"/>
            <person name="Ahrendt S."/>
            <person name="Looney B.P."/>
            <person name="Miyauchi S."/>
            <person name="Morin E."/>
            <person name="Drula E."/>
            <person name="Courty P.E."/>
            <person name="Chicoki N."/>
            <person name="Fauchery L."/>
            <person name="Kohler A."/>
            <person name="Kuo A."/>
            <person name="Labutti K."/>
            <person name="Pangilinan J."/>
            <person name="Lipzen A."/>
            <person name="Riley R."/>
            <person name="Andreopoulos W."/>
            <person name="He G."/>
            <person name="Johnson J."/>
            <person name="Barry K.W."/>
            <person name="Grigoriev I.V."/>
            <person name="Nagy L."/>
            <person name="Hibbett D."/>
            <person name="Henrissat B."/>
            <person name="Matheny P.B."/>
            <person name="Labbe J."/>
            <person name="Martin F."/>
        </authorList>
    </citation>
    <scope>NUCLEOTIDE SEQUENCE</scope>
    <source>
        <strain evidence="1">FP105234-sp</strain>
    </source>
</reference>
<organism evidence="1 2">
    <name type="scientific">Auriscalpium vulgare</name>
    <dbReference type="NCBI Taxonomy" id="40419"/>
    <lineage>
        <taxon>Eukaryota</taxon>
        <taxon>Fungi</taxon>
        <taxon>Dikarya</taxon>
        <taxon>Basidiomycota</taxon>
        <taxon>Agaricomycotina</taxon>
        <taxon>Agaricomycetes</taxon>
        <taxon>Russulales</taxon>
        <taxon>Auriscalpiaceae</taxon>
        <taxon>Auriscalpium</taxon>
    </lineage>
</organism>
<comment type="caution">
    <text evidence="1">The sequence shown here is derived from an EMBL/GenBank/DDBJ whole genome shotgun (WGS) entry which is preliminary data.</text>
</comment>
<dbReference type="EMBL" id="MU276151">
    <property type="protein sequence ID" value="KAI0041009.1"/>
    <property type="molecule type" value="Genomic_DNA"/>
</dbReference>
<sequence>MSYIGDPALELGPESTHTATPLASTSSFPLLPEGHDYSIQPESASVAGSRRSSYLVHPQPPHMNPGPHDVSHCHSNHPQTRGAYGQIMSTAAILSENQGRQDSVSRLNSSTGPSIPPMQNISSHPTSMYQPLDYFASSSPLFTQAQTGISDSDFHVSSFLADPADPTSQLAGRSYRGRAAASSSKARESSTQWDSLSATLVSSNGFGARCPASPGASLAAGLRAKGTFVVDALSAGAKLVPSRVIPAGMPQDVTRTQPGIATLKHPRDGADECGDDDERPSKISRTAQTSIAAGQALTDGADSDEEVLSDSADTTPTNARSYATQYRQTQKIHFKRIRVALGVPPGKTILAAYPDAACRAESASKVIAAFAAVKAMFKITDDERPDVAVVASKLPVV</sequence>
<reference evidence="1" key="2">
    <citation type="journal article" date="2022" name="New Phytol.">
        <title>Evolutionary transition to the ectomycorrhizal habit in the genomes of a hyperdiverse lineage of mushroom-forming fungi.</title>
        <authorList>
            <person name="Looney B."/>
            <person name="Miyauchi S."/>
            <person name="Morin E."/>
            <person name="Drula E."/>
            <person name="Courty P.E."/>
            <person name="Kohler A."/>
            <person name="Kuo A."/>
            <person name="LaButti K."/>
            <person name="Pangilinan J."/>
            <person name="Lipzen A."/>
            <person name="Riley R."/>
            <person name="Andreopoulos W."/>
            <person name="He G."/>
            <person name="Johnson J."/>
            <person name="Nolan M."/>
            <person name="Tritt A."/>
            <person name="Barry K.W."/>
            <person name="Grigoriev I.V."/>
            <person name="Nagy L.G."/>
            <person name="Hibbett D."/>
            <person name="Henrissat B."/>
            <person name="Matheny P.B."/>
            <person name="Labbe J."/>
            <person name="Martin F.M."/>
        </authorList>
    </citation>
    <scope>NUCLEOTIDE SEQUENCE</scope>
    <source>
        <strain evidence="1">FP105234-sp</strain>
    </source>
</reference>
<name>A0ACB8RAB1_9AGAM</name>
<proteinExistence type="predicted"/>
<evidence type="ECO:0000313" key="1">
    <source>
        <dbReference type="EMBL" id="KAI0041009.1"/>
    </source>
</evidence>
<dbReference type="Proteomes" id="UP000814033">
    <property type="component" value="Unassembled WGS sequence"/>
</dbReference>
<accession>A0ACB8RAB1</accession>
<keyword evidence="2" id="KW-1185">Reference proteome</keyword>
<protein>
    <submittedName>
        <fullName evidence="1">Uncharacterized protein</fullName>
    </submittedName>
</protein>
<gene>
    <name evidence="1" type="ORF">FA95DRAFT_1611339</name>
</gene>
<evidence type="ECO:0000313" key="2">
    <source>
        <dbReference type="Proteomes" id="UP000814033"/>
    </source>
</evidence>